<evidence type="ECO:0000259" key="2">
    <source>
        <dbReference type="PROSITE" id="PS50192"/>
    </source>
</evidence>
<dbReference type="STRING" id="1220162.K1W4T4"/>
<dbReference type="InterPro" id="IPR000727">
    <property type="entry name" value="T_SNARE_dom"/>
</dbReference>
<dbReference type="CDD" id="cd15858">
    <property type="entry name" value="SNARE_VAM7"/>
    <property type="match status" value="1"/>
</dbReference>
<gene>
    <name evidence="4" type="ORF">A1Q2_01906</name>
</gene>
<dbReference type="AlphaFoldDB" id="K1W4T4"/>
<proteinExistence type="predicted"/>
<dbReference type="Gene3D" id="3.30.1520.10">
    <property type="entry name" value="Phox-like domain"/>
    <property type="match status" value="1"/>
</dbReference>
<feature type="region of interest" description="Disordered" evidence="1">
    <location>
        <begin position="277"/>
        <end position="331"/>
    </location>
</feature>
<name>K1W4T4_TRIAC</name>
<dbReference type="SUPFAM" id="SSF58038">
    <property type="entry name" value="SNARE fusion complex"/>
    <property type="match status" value="1"/>
</dbReference>
<keyword evidence="5" id="KW-1185">Reference proteome</keyword>
<dbReference type="InterPro" id="IPR036871">
    <property type="entry name" value="PX_dom_sf"/>
</dbReference>
<evidence type="ECO:0000259" key="3">
    <source>
        <dbReference type="PROSITE" id="PS50195"/>
    </source>
</evidence>
<organism evidence="4 5">
    <name type="scientific">Trichosporon asahii var. asahii (strain CBS 8904)</name>
    <name type="common">Yeast</name>
    <dbReference type="NCBI Taxonomy" id="1220162"/>
    <lineage>
        <taxon>Eukaryota</taxon>
        <taxon>Fungi</taxon>
        <taxon>Dikarya</taxon>
        <taxon>Basidiomycota</taxon>
        <taxon>Agaricomycotina</taxon>
        <taxon>Tremellomycetes</taxon>
        <taxon>Trichosporonales</taxon>
        <taxon>Trichosporonaceae</taxon>
        <taxon>Trichosporon</taxon>
    </lineage>
</organism>
<evidence type="ECO:0000313" key="4">
    <source>
        <dbReference type="EMBL" id="EKD03893.1"/>
    </source>
</evidence>
<dbReference type="SUPFAM" id="SSF64268">
    <property type="entry name" value="PX domain"/>
    <property type="match status" value="1"/>
</dbReference>
<accession>K1W4T4</accession>
<dbReference type="PROSITE" id="PS50195">
    <property type="entry name" value="PX"/>
    <property type="match status" value="1"/>
</dbReference>
<dbReference type="HOGENOM" id="CLU_033748_0_0_1"/>
<evidence type="ECO:0000313" key="5">
    <source>
        <dbReference type="Proteomes" id="UP000006757"/>
    </source>
</evidence>
<feature type="domain" description="T-SNARE coiled-coil homology" evidence="2">
    <location>
        <begin position="338"/>
        <end position="400"/>
    </location>
</feature>
<dbReference type="Gene3D" id="1.20.5.110">
    <property type="match status" value="1"/>
</dbReference>
<dbReference type="OrthoDB" id="428895at2759"/>
<dbReference type="GO" id="GO:0035091">
    <property type="term" value="F:phosphatidylinositol binding"/>
    <property type="evidence" value="ECO:0007669"/>
    <property type="project" value="InterPro"/>
</dbReference>
<dbReference type="Pfam" id="PF00787">
    <property type="entry name" value="PX"/>
    <property type="match status" value="1"/>
</dbReference>
<dbReference type="InterPro" id="IPR001683">
    <property type="entry name" value="PX_dom"/>
</dbReference>
<dbReference type="SMART" id="SM00397">
    <property type="entry name" value="t_SNARE"/>
    <property type="match status" value="1"/>
</dbReference>
<dbReference type="SMART" id="SM00312">
    <property type="entry name" value="PX"/>
    <property type="match status" value="1"/>
</dbReference>
<evidence type="ECO:0000256" key="1">
    <source>
        <dbReference type="SAM" id="MobiDB-lite"/>
    </source>
</evidence>
<feature type="compositionally biased region" description="Low complexity" evidence="1">
    <location>
        <begin position="280"/>
        <end position="304"/>
    </location>
</feature>
<dbReference type="InParanoid" id="K1W4T4"/>
<dbReference type="CDD" id="cd06897">
    <property type="entry name" value="PX_SNARE"/>
    <property type="match status" value="1"/>
</dbReference>
<dbReference type="PROSITE" id="PS50192">
    <property type="entry name" value="T_SNARE"/>
    <property type="match status" value="1"/>
</dbReference>
<feature type="domain" description="PX" evidence="3">
    <location>
        <begin position="23"/>
        <end position="169"/>
    </location>
</feature>
<sequence>MRSQQQLLTHFALDSRNSGKPRFRLRRTQAYGPRNVKMFSRHIEYTVQGNRAGFEASERVETPNTPATVARARSQLTPVTTPTRTWSVNRRYNDFVALDAELRASTGKEPPQPLPPKHWFKRTLHDEEKIRERRVRLEQYLRVILTTKDARWRQSFGWGDFLNVVQAKALQADKVTPASWLTEHGAVEGLLRGARAALLKRDALARVGDPAARQSGMDARKALRDAGPRIRELENTLAELTLGDGEKRRREDLVASLGAEHGNLLRQAEAGYRAALVSKGRSPSGRSSPSPGRTSPPGRTEFVGRSGGGRVFGRKASPPKETAQTRPLDDRGLVQLQVSQMARQDEQLGALSGMLRTQRKMGEDIAAEVALQNEMLEGLDADISRVGGKMTRAKRDLNRL</sequence>
<dbReference type="eggNOG" id="ENOG502RXJQ">
    <property type="taxonomic scope" value="Eukaryota"/>
</dbReference>
<protein>
    <recommendedName>
        <fullName evidence="6">Syntaxin</fullName>
    </recommendedName>
</protein>
<dbReference type="FunCoup" id="K1W4T4">
    <property type="interactions" value="34"/>
</dbReference>
<comment type="caution">
    <text evidence="4">The sequence shown here is derived from an EMBL/GenBank/DDBJ whole genome shotgun (WGS) entry which is preliminary data.</text>
</comment>
<evidence type="ECO:0008006" key="6">
    <source>
        <dbReference type="Google" id="ProtNLM"/>
    </source>
</evidence>
<dbReference type="Proteomes" id="UP000006757">
    <property type="component" value="Unassembled WGS sequence"/>
</dbReference>
<dbReference type="EMBL" id="AMBO01000240">
    <property type="protein sequence ID" value="EKD03893.1"/>
    <property type="molecule type" value="Genomic_DNA"/>
</dbReference>
<reference evidence="4 5" key="1">
    <citation type="journal article" date="2012" name="Eukaryot. Cell">
        <title>Genome sequence of the Trichosporon asahii environmental strain CBS 8904.</title>
        <authorList>
            <person name="Yang R.Y."/>
            <person name="Li H.T."/>
            <person name="Zhu H."/>
            <person name="Zhou G.P."/>
            <person name="Wang M."/>
            <person name="Wang L."/>
        </authorList>
    </citation>
    <scope>NUCLEOTIDE SEQUENCE [LARGE SCALE GENOMIC DNA]</scope>
    <source>
        <strain evidence="4 5">CBS 8904</strain>
    </source>
</reference>
<dbReference type="OMA" id="QASVRSW"/>